<name>A0A0R2F6T1_9LACO</name>
<organism evidence="1 2">
    <name type="scientific">Secundilactobacillus similis DSM 23365 = JCM 2765</name>
    <dbReference type="NCBI Taxonomy" id="1423804"/>
    <lineage>
        <taxon>Bacteria</taxon>
        <taxon>Bacillati</taxon>
        <taxon>Bacillota</taxon>
        <taxon>Bacilli</taxon>
        <taxon>Lactobacillales</taxon>
        <taxon>Lactobacillaceae</taxon>
        <taxon>Secundilactobacillus</taxon>
    </lineage>
</organism>
<dbReference type="Proteomes" id="UP000051442">
    <property type="component" value="Unassembled WGS sequence"/>
</dbReference>
<evidence type="ECO:0000313" key="1">
    <source>
        <dbReference type="EMBL" id="KRN24129.1"/>
    </source>
</evidence>
<protein>
    <submittedName>
        <fullName evidence="1">Uncharacterized protein</fullName>
    </submittedName>
</protein>
<dbReference type="EMBL" id="AYZM01000085">
    <property type="protein sequence ID" value="KRN24129.1"/>
    <property type="molecule type" value="Genomic_DNA"/>
</dbReference>
<reference evidence="1 2" key="1">
    <citation type="journal article" date="2015" name="Genome Announc.">
        <title>Expanding the biotechnology potential of lactobacilli through comparative genomics of 213 strains and associated genera.</title>
        <authorList>
            <person name="Sun Z."/>
            <person name="Harris H.M."/>
            <person name="McCann A."/>
            <person name="Guo C."/>
            <person name="Argimon S."/>
            <person name="Zhang W."/>
            <person name="Yang X."/>
            <person name="Jeffery I.B."/>
            <person name="Cooney J.C."/>
            <person name="Kagawa T.F."/>
            <person name="Liu W."/>
            <person name="Song Y."/>
            <person name="Salvetti E."/>
            <person name="Wrobel A."/>
            <person name="Rasinkangas P."/>
            <person name="Parkhill J."/>
            <person name="Rea M.C."/>
            <person name="O'Sullivan O."/>
            <person name="Ritari J."/>
            <person name="Douillard F.P."/>
            <person name="Paul Ross R."/>
            <person name="Yang R."/>
            <person name="Briner A.E."/>
            <person name="Felis G.E."/>
            <person name="de Vos W.M."/>
            <person name="Barrangou R."/>
            <person name="Klaenhammer T.R."/>
            <person name="Caufield P.W."/>
            <person name="Cui Y."/>
            <person name="Zhang H."/>
            <person name="O'Toole P.W."/>
        </authorList>
    </citation>
    <scope>NUCLEOTIDE SEQUENCE [LARGE SCALE GENOMIC DNA]</scope>
    <source>
        <strain evidence="1 2">DSM 23365</strain>
    </source>
</reference>
<comment type="caution">
    <text evidence="1">The sequence shown here is derived from an EMBL/GenBank/DDBJ whole genome shotgun (WGS) entry which is preliminary data.</text>
</comment>
<dbReference type="AlphaFoldDB" id="A0A0R2F6T1"/>
<evidence type="ECO:0000313" key="2">
    <source>
        <dbReference type="Proteomes" id="UP000051442"/>
    </source>
</evidence>
<proteinExistence type="predicted"/>
<gene>
    <name evidence="1" type="ORF">FD14_GL000556</name>
</gene>
<keyword evidence="2" id="KW-1185">Reference proteome</keyword>
<dbReference type="PATRIC" id="fig|1423804.4.peg.600"/>
<sequence length="50" mass="5865">MIRAHVISTRQFNYNDEDRVQILGSDLLKGHSKEDIEAYISEHLSEYDEV</sequence>
<accession>A0A0R2F6T1</accession>